<dbReference type="Pfam" id="PF05099">
    <property type="entry name" value="TerB"/>
    <property type="match status" value="1"/>
</dbReference>
<dbReference type="STRING" id="560819.SAMN05428998_1302"/>
<dbReference type="Proteomes" id="UP000192917">
    <property type="component" value="Unassembled WGS sequence"/>
</dbReference>
<reference evidence="3 4" key="1">
    <citation type="submission" date="2017-04" db="EMBL/GenBank/DDBJ databases">
        <authorList>
            <person name="Afonso C.L."/>
            <person name="Miller P.J."/>
            <person name="Scott M.A."/>
            <person name="Spackman E."/>
            <person name="Goraichik I."/>
            <person name="Dimitrov K.M."/>
            <person name="Suarez D.L."/>
            <person name="Swayne D.E."/>
        </authorList>
    </citation>
    <scope>NUCLEOTIDE SEQUENCE [LARGE SCALE GENOMIC DNA]</scope>
    <source>
        <strain evidence="3 4">USBA 355</strain>
    </source>
</reference>
<dbReference type="AlphaFoldDB" id="A0A1Y6CL94"/>
<dbReference type="PRINTS" id="PR00625">
    <property type="entry name" value="JDOMAIN"/>
</dbReference>
<dbReference type="CDD" id="cd06257">
    <property type="entry name" value="DnaJ"/>
    <property type="match status" value="1"/>
</dbReference>
<dbReference type="SMART" id="SM00271">
    <property type="entry name" value="DnaJ"/>
    <property type="match status" value="1"/>
</dbReference>
<dbReference type="RefSeq" id="WP_085125581.1">
    <property type="nucleotide sequence ID" value="NZ_FWZX01000030.1"/>
</dbReference>
<feature type="domain" description="J" evidence="2">
    <location>
        <begin position="198"/>
        <end position="262"/>
    </location>
</feature>
<dbReference type="EMBL" id="FWZX01000030">
    <property type="protein sequence ID" value="SMF70986.1"/>
    <property type="molecule type" value="Genomic_DNA"/>
</dbReference>
<sequence length="264" mass="28797">MSIWGKIVGGAAGFMLGGPLGALIGGLAGHAVDAMRDSTRQEMLKDQSGAGQTGWAEHHGHDEASDSARSIAFTIGVIVLGAKMAKADGHVTKDEVSAFKEVFQVPPEEMKNVGRIFNQARRDAHGYEPYARQLGQMFRGRPRVLEELLDGLFHIARADGEVADSELEYLEKVAQAFGFGEADWARIRAANLGPDKRDPYTVLGVPHDASAETIKAAYRKLVRENHPDKLIAQGMPEEFVAVANEKLATINQAYDEVRKRRGFS</sequence>
<evidence type="ECO:0000256" key="1">
    <source>
        <dbReference type="SAM" id="MobiDB-lite"/>
    </source>
</evidence>
<evidence type="ECO:0000313" key="4">
    <source>
        <dbReference type="Proteomes" id="UP000192917"/>
    </source>
</evidence>
<dbReference type="SUPFAM" id="SSF158682">
    <property type="entry name" value="TerB-like"/>
    <property type="match status" value="1"/>
</dbReference>
<accession>A0A1Y6CL94</accession>
<proteinExistence type="predicted"/>
<evidence type="ECO:0000313" key="3">
    <source>
        <dbReference type="EMBL" id="SMF70986.1"/>
    </source>
</evidence>
<dbReference type="InterPro" id="IPR036869">
    <property type="entry name" value="J_dom_sf"/>
</dbReference>
<protein>
    <submittedName>
        <fullName evidence="3">DnaJ like chaperone protein</fullName>
    </submittedName>
</protein>
<dbReference type="PROSITE" id="PS50076">
    <property type="entry name" value="DNAJ_2"/>
    <property type="match status" value="1"/>
</dbReference>
<organism evidence="3 4">
    <name type="scientific">Tistlia consotensis USBA 355</name>
    <dbReference type="NCBI Taxonomy" id="560819"/>
    <lineage>
        <taxon>Bacteria</taxon>
        <taxon>Pseudomonadati</taxon>
        <taxon>Pseudomonadota</taxon>
        <taxon>Alphaproteobacteria</taxon>
        <taxon>Rhodospirillales</taxon>
        <taxon>Rhodovibrionaceae</taxon>
        <taxon>Tistlia</taxon>
    </lineage>
</organism>
<dbReference type="Gene3D" id="1.10.287.110">
    <property type="entry name" value="DnaJ domain"/>
    <property type="match status" value="1"/>
</dbReference>
<evidence type="ECO:0000259" key="2">
    <source>
        <dbReference type="PROSITE" id="PS50076"/>
    </source>
</evidence>
<dbReference type="Gene3D" id="1.10.3680.10">
    <property type="entry name" value="TerB-like"/>
    <property type="match status" value="1"/>
</dbReference>
<feature type="region of interest" description="Disordered" evidence="1">
    <location>
        <begin position="39"/>
        <end position="63"/>
    </location>
</feature>
<dbReference type="InterPro" id="IPR029024">
    <property type="entry name" value="TerB-like"/>
</dbReference>
<dbReference type="SUPFAM" id="SSF46565">
    <property type="entry name" value="Chaperone J-domain"/>
    <property type="match status" value="1"/>
</dbReference>
<name>A0A1Y6CL94_9PROT</name>
<dbReference type="Pfam" id="PF00226">
    <property type="entry name" value="DnaJ"/>
    <property type="match status" value="1"/>
</dbReference>
<dbReference type="InterPro" id="IPR050817">
    <property type="entry name" value="DjlA_DnaK_co-chaperone"/>
</dbReference>
<dbReference type="InterPro" id="IPR001623">
    <property type="entry name" value="DnaJ_domain"/>
</dbReference>
<dbReference type="CDD" id="cd07316">
    <property type="entry name" value="terB_like_DjlA"/>
    <property type="match status" value="1"/>
</dbReference>
<gene>
    <name evidence="3" type="ORF">SAMN05428998_1302</name>
</gene>
<dbReference type="InterPro" id="IPR007791">
    <property type="entry name" value="DjlA_N"/>
</dbReference>
<keyword evidence="4" id="KW-1185">Reference proteome</keyword>
<dbReference type="PANTHER" id="PTHR24074">
    <property type="entry name" value="CO-CHAPERONE PROTEIN DJLA"/>
    <property type="match status" value="1"/>
</dbReference>